<keyword evidence="1" id="KW-0732">Signal</keyword>
<dbReference type="Proteomes" id="UP000287527">
    <property type="component" value="Unassembled WGS sequence"/>
</dbReference>
<reference evidence="2 3" key="1">
    <citation type="submission" date="2019-01" db="EMBL/GenBank/DDBJ databases">
        <title>Flavobacterium sp. nov.,isolated from freshwater.</title>
        <authorList>
            <person name="Zhang R."/>
            <person name="Du Z.-J."/>
        </authorList>
    </citation>
    <scope>NUCLEOTIDE SEQUENCE [LARGE SCALE GENOMIC DNA]</scope>
    <source>
        <strain evidence="2 3">1E403</strain>
    </source>
</reference>
<dbReference type="RefSeq" id="WP_128388198.1">
    <property type="nucleotide sequence ID" value="NZ_SBII01000001.1"/>
</dbReference>
<feature type="signal peptide" evidence="1">
    <location>
        <begin position="1"/>
        <end position="21"/>
    </location>
</feature>
<evidence type="ECO:0000313" key="3">
    <source>
        <dbReference type="Proteomes" id="UP000287527"/>
    </source>
</evidence>
<accession>A0A444HFI3</accession>
<keyword evidence="3" id="KW-1185">Reference proteome</keyword>
<evidence type="ECO:0000313" key="2">
    <source>
        <dbReference type="EMBL" id="RWX03643.1"/>
    </source>
</evidence>
<sequence>MKKIFLIFAGMFVLATGLVSCSSEDAVTKDNTEAFKFAKTPEMVNFETALRTYMRSKQQGGTTTAKSKTDNELAVKEKAIVLLTSLGKQQLAGEKDMETEQLLLVAMKEYSKKLTGMYHQSNINQK</sequence>
<gene>
    <name evidence="2" type="ORF">EPI11_01580</name>
</gene>
<dbReference type="AlphaFoldDB" id="A0A444HFI3"/>
<dbReference type="PROSITE" id="PS51257">
    <property type="entry name" value="PROKAR_LIPOPROTEIN"/>
    <property type="match status" value="1"/>
</dbReference>
<evidence type="ECO:0000256" key="1">
    <source>
        <dbReference type="SAM" id="SignalP"/>
    </source>
</evidence>
<comment type="caution">
    <text evidence="2">The sequence shown here is derived from an EMBL/GenBank/DDBJ whole genome shotgun (WGS) entry which is preliminary data.</text>
</comment>
<dbReference type="EMBL" id="SBII01000001">
    <property type="protein sequence ID" value="RWX03643.1"/>
    <property type="molecule type" value="Genomic_DNA"/>
</dbReference>
<organism evidence="2 3">
    <name type="scientific">Flavobacterium cerinum</name>
    <dbReference type="NCBI Taxonomy" id="2502784"/>
    <lineage>
        <taxon>Bacteria</taxon>
        <taxon>Pseudomonadati</taxon>
        <taxon>Bacteroidota</taxon>
        <taxon>Flavobacteriia</taxon>
        <taxon>Flavobacteriales</taxon>
        <taxon>Flavobacteriaceae</taxon>
        <taxon>Flavobacterium</taxon>
    </lineage>
</organism>
<protein>
    <recommendedName>
        <fullName evidence="4">Lipoprotein</fullName>
    </recommendedName>
</protein>
<evidence type="ECO:0008006" key="4">
    <source>
        <dbReference type="Google" id="ProtNLM"/>
    </source>
</evidence>
<proteinExistence type="predicted"/>
<feature type="chain" id="PRO_5019532167" description="Lipoprotein" evidence="1">
    <location>
        <begin position="22"/>
        <end position="126"/>
    </location>
</feature>
<name>A0A444HFI3_9FLAO</name>